<sequence length="84" mass="9097">MLKAGESGEGQNVIVDRADDAVNEDSDNMDENSAAIIGSITVTIEPEARSKLEQQSADIQLEHQQPTVDIINVNPRPDDQQPAI</sequence>
<proteinExistence type="predicted"/>
<gene>
    <name evidence="2" type="ORF">WA026_013054</name>
</gene>
<protein>
    <submittedName>
        <fullName evidence="2">Uncharacterized protein</fullName>
    </submittedName>
</protein>
<dbReference type="AlphaFoldDB" id="A0AAW1UKZ1"/>
<name>A0AAW1UKZ1_9CUCU</name>
<evidence type="ECO:0000313" key="3">
    <source>
        <dbReference type="Proteomes" id="UP001431783"/>
    </source>
</evidence>
<reference evidence="2 3" key="1">
    <citation type="submission" date="2023-03" db="EMBL/GenBank/DDBJ databases">
        <title>Genome insight into feeding habits of ladybird beetles.</title>
        <authorList>
            <person name="Li H.-S."/>
            <person name="Huang Y.-H."/>
            <person name="Pang H."/>
        </authorList>
    </citation>
    <scope>NUCLEOTIDE SEQUENCE [LARGE SCALE GENOMIC DNA]</scope>
    <source>
        <strain evidence="2">SYSU_2023b</strain>
        <tissue evidence="2">Whole body</tissue>
    </source>
</reference>
<comment type="caution">
    <text evidence="2">The sequence shown here is derived from an EMBL/GenBank/DDBJ whole genome shotgun (WGS) entry which is preliminary data.</text>
</comment>
<dbReference type="Proteomes" id="UP001431783">
    <property type="component" value="Unassembled WGS sequence"/>
</dbReference>
<feature type="region of interest" description="Disordered" evidence="1">
    <location>
        <begin position="62"/>
        <end position="84"/>
    </location>
</feature>
<keyword evidence="3" id="KW-1185">Reference proteome</keyword>
<accession>A0AAW1UKZ1</accession>
<organism evidence="2 3">
    <name type="scientific">Henosepilachna vigintioctopunctata</name>
    <dbReference type="NCBI Taxonomy" id="420089"/>
    <lineage>
        <taxon>Eukaryota</taxon>
        <taxon>Metazoa</taxon>
        <taxon>Ecdysozoa</taxon>
        <taxon>Arthropoda</taxon>
        <taxon>Hexapoda</taxon>
        <taxon>Insecta</taxon>
        <taxon>Pterygota</taxon>
        <taxon>Neoptera</taxon>
        <taxon>Endopterygota</taxon>
        <taxon>Coleoptera</taxon>
        <taxon>Polyphaga</taxon>
        <taxon>Cucujiformia</taxon>
        <taxon>Coccinelloidea</taxon>
        <taxon>Coccinellidae</taxon>
        <taxon>Epilachninae</taxon>
        <taxon>Epilachnini</taxon>
        <taxon>Henosepilachna</taxon>
    </lineage>
</organism>
<dbReference type="EMBL" id="JARQZJ010000066">
    <property type="protein sequence ID" value="KAK9880730.1"/>
    <property type="molecule type" value="Genomic_DNA"/>
</dbReference>
<evidence type="ECO:0000313" key="2">
    <source>
        <dbReference type="EMBL" id="KAK9880730.1"/>
    </source>
</evidence>
<evidence type="ECO:0000256" key="1">
    <source>
        <dbReference type="SAM" id="MobiDB-lite"/>
    </source>
</evidence>